<dbReference type="EnsemblMetazoa" id="ADAC009500-RA">
    <property type="protein sequence ID" value="ADAC009500-PA"/>
    <property type="gene ID" value="ADAC009500"/>
</dbReference>
<dbReference type="Proteomes" id="UP000000673">
    <property type="component" value="Unassembled WGS sequence"/>
</dbReference>
<proteinExistence type="predicted"/>
<reference evidence="2" key="2">
    <citation type="submission" date="2010-05" db="EMBL/GenBank/DDBJ databases">
        <authorList>
            <person name="Almeida L.G."/>
            <person name="Nicolas M.F."/>
            <person name="Souza R.C."/>
            <person name="Vasconcelos A.T.R."/>
        </authorList>
    </citation>
    <scope>NUCLEOTIDE SEQUENCE</scope>
</reference>
<gene>
    <name evidence="2" type="ORF">AND_009500</name>
</gene>
<reference evidence="3" key="4">
    <citation type="submission" date="2015-06" db="UniProtKB">
        <authorList>
            <consortium name="EnsemblMetazoa"/>
        </authorList>
    </citation>
    <scope>IDENTIFICATION</scope>
</reference>
<sequence length="121" mass="12631">MAQVAAHVPPTMRPGARASMLMVTVMMLLMLGSVAIGPAQAYLDDRQPVYLEAKVGSYVVLDCPVDFPQDEPIPYVLHWNKDVSSEDQALHGGVQVVLSELSIELIACGGGGGGGGPLGSL</sequence>
<accession>W5J4Q7</accession>
<dbReference type="EMBL" id="ADMH02002110">
    <property type="protein sequence ID" value="ETN58906.1"/>
    <property type="molecule type" value="Genomic_DNA"/>
</dbReference>
<evidence type="ECO:0008006" key="5">
    <source>
        <dbReference type="Google" id="ProtNLM"/>
    </source>
</evidence>
<feature type="chain" id="PRO_5010154863" description="Secreted protein" evidence="1">
    <location>
        <begin position="42"/>
        <end position="121"/>
    </location>
</feature>
<evidence type="ECO:0000313" key="4">
    <source>
        <dbReference type="Proteomes" id="UP000000673"/>
    </source>
</evidence>
<name>W5J4Q7_ANODA</name>
<evidence type="ECO:0000256" key="1">
    <source>
        <dbReference type="SAM" id="SignalP"/>
    </source>
</evidence>
<reference evidence="2 4" key="1">
    <citation type="journal article" date="2010" name="BMC Genomics">
        <title>Combination of measures distinguishes pre-miRNAs from other stem-loops in the genome of the newly sequenced Anopheles darlingi.</title>
        <authorList>
            <person name="Mendes N.D."/>
            <person name="Freitas A.T."/>
            <person name="Vasconcelos A.T."/>
            <person name="Sagot M.F."/>
        </authorList>
    </citation>
    <scope>NUCLEOTIDE SEQUENCE</scope>
</reference>
<dbReference type="STRING" id="43151.W5J4Q7"/>
<dbReference type="eggNOG" id="KOG3510">
    <property type="taxonomic scope" value="Eukaryota"/>
</dbReference>
<dbReference type="AlphaFoldDB" id="W5J4Q7"/>
<protein>
    <recommendedName>
        <fullName evidence="5">Secreted protein</fullName>
    </recommendedName>
</protein>
<feature type="signal peptide" evidence="1">
    <location>
        <begin position="1"/>
        <end position="41"/>
    </location>
</feature>
<keyword evidence="4" id="KW-1185">Reference proteome</keyword>
<evidence type="ECO:0000313" key="3">
    <source>
        <dbReference type="EnsemblMetazoa" id="ADAC009500-PA"/>
    </source>
</evidence>
<evidence type="ECO:0000313" key="2">
    <source>
        <dbReference type="EMBL" id="ETN58906.1"/>
    </source>
</evidence>
<organism evidence="2">
    <name type="scientific">Anopheles darlingi</name>
    <name type="common">Mosquito</name>
    <dbReference type="NCBI Taxonomy" id="43151"/>
    <lineage>
        <taxon>Eukaryota</taxon>
        <taxon>Metazoa</taxon>
        <taxon>Ecdysozoa</taxon>
        <taxon>Arthropoda</taxon>
        <taxon>Hexapoda</taxon>
        <taxon>Insecta</taxon>
        <taxon>Pterygota</taxon>
        <taxon>Neoptera</taxon>
        <taxon>Endopterygota</taxon>
        <taxon>Diptera</taxon>
        <taxon>Nematocera</taxon>
        <taxon>Culicoidea</taxon>
        <taxon>Culicidae</taxon>
        <taxon>Anophelinae</taxon>
        <taxon>Anopheles</taxon>
    </lineage>
</organism>
<dbReference type="HOGENOM" id="CLU_2040002_0_0_1"/>
<reference evidence="2" key="3">
    <citation type="journal article" date="2013" name="Nucleic Acids Res.">
        <title>The genome of Anopheles darlingi, the main neotropical malaria vector.</title>
        <authorList>
            <person name="Marinotti O."/>
            <person name="Cerqueira G.C."/>
            <person name="de Almeida L.G."/>
            <person name="Ferro M.I."/>
            <person name="Loreto E.L."/>
            <person name="Zaha A."/>
            <person name="Teixeira S.M."/>
            <person name="Wespiser A.R."/>
            <person name="Almeida E Silva A."/>
            <person name="Schlindwein A.D."/>
            <person name="Pacheco A.C."/>
            <person name="Silva A.L."/>
            <person name="Graveley B.R."/>
            <person name="Walenz B.P."/>
            <person name="Lima Bde A."/>
            <person name="Ribeiro C.A."/>
            <person name="Nunes-Silva C.G."/>
            <person name="de Carvalho C.R."/>
            <person name="Soares C.M."/>
            <person name="de Menezes C.B."/>
            <person name="Matiolli C."/>
            <person name="Caffrey D."/>
            <person name="Araujo D.A."/>
            <person name="de Oliveira D.M."/>
            <person name="Golenbock D."/>
            <person name="Grisard E.C."/>
            <person name="Fantinatti-Garboggini F."/>
            <person name="de Carvalho F.M."/>
            <person name="Barcellos F.G."/>
            <person name="Prosdocimi F."/>
            <person name="May G."/>
            <person name="Azevedo Junior G.M."/>
            <person name="Guimaraes G.M."/>
            <person name="Goldman G.H."/>
            <person name="Padilha I.Q."/>
            <person name="Batista Jda S."/>
            <person name="Ferro J.A."/>
            <person name="Ribeiro J.M."/>
            <person name="Fietto J.L."/>
            <person name="Dabbas K.M."/>
            <person name="Cerdeira L."/>
            <person name="Agnez-Lima L.F."/>
            <person name="Brocchi M."/>
            <person name="de Carvalho M.O."/>
            <person name="Teixeira Mde M."/>
            <person name="Diniz Maia Mde M."/>
            <person name="Goldman M.H."/>
            <person name="Cruz Schneider M.P."/>
            <person name="Felipe M.S."/>
            <person name="Hungria M."/>
            <person name="Nicolas M.F."/>
            <person name="Pereira M."/>
            <person name="Montes M.A."/>
            <person name="Cantao M.E."/>
            <person name="Vincentz M."/>
            <person name="Rafael M.S."/>
            <person name="Silverman N."/>
            <person name="Stoco P.H."/>
            <person name="Souza R.C."/>
            <person name="Vicentini R."/>
            <person name="Gazzinelli R.T."/>
            <person name="Neves Rde O."/>
            <person name="Silva R."/>
            <person name="Astolfi-Filho S."/>
            <person name="Maciel T.E."/>
            <person name="Urmenyi T.P."/>
            <person name="Tadei W.P."/>
            <person name="Camargo E.P."/>
            <person name="de Vasconcelos A.T."/>
        </authorList>
    </citation>
    <scope>NUCLEOTIDE SEQUENCE</scope>
</reference>
<keyword evidence="1" id="KW-0732">Signal</keyword>
<dbReference type="VEuPathDB" id="VectorBase:ADAC009500"/>
<dbReference type="VEuPathDB" id="VectorBase:ADAR2_009585"/>